<organism evidence="2">
    <name type="scientific">Siphoviridae sp. ct73D3</name>
    <dbReference type="NCBI Taxonomy" id="2825347"/>
    <lineage>
        <taxon>Viruses</taxon>
        <taxon>Duplodnaviria</taxon>
        <taxon>Heunggongvirae</taxon>
        <taxon>Uroviricota</taxon>
        <taxon>Caudoviricetes</taxon>
    </lineage>
</organism>
<sequence length="224" mass="26141">MEGDFLNKIWDFFSNERISLTPKITIPLFLIIIVFLFVDYYVFFYYYANSKKVEYLSKIEEVKERSSSDTIIVSYLDEMLYDAVNRKNIFQQFAMLFENEDVSHTPDISDKNDNSDSFEIERIFPLCERNQLWHTATASSFWILCLVLLSIMLLYIPFSSGDNRLNSMFGMIIGIGGITLLIWVTQWLFGLIPVILGRAYINYIVQLAVNLLPIILFAIKSKKK</sequence>
<feature type="transmembrane region" description="Helical" evidence="1">
    <location>
        <begin position="26"/>
        <end position="48"/>
    </location>
</feature>
<keyword evidence="1" id="KW-1133">Transmembrane helix</keyword>
<keyword evidence="1" id="KW-0812">Transmembrane</keyword>
<proteinExistence type="predicted"/>
<feature type="transmembrane region" description="Helical" evidence="1">
    <location>
        <begin position="132"/>
        <end position="156"/>
    </location>
</feature>
<evidence type="ECO:0000313" key="2">
    <source>
        <dbReference type="EMBL" id="DAE17696.1"/>
    </source>
</evidence>
<reference evidence="2" key="1">
    <citation type="journal article" date="2021" name="Proc. Natl. Acad. Sci. U.S.A.">
        <title>A Catalog of Tens of Thousands of Viruses from Human Metagenomes Reveals Hidden Associations with Chronic Diseases.</title>
        <authorList>
            <person name="Tisza M.J."/>
            <person name="Buck C.B."/>
        </authorList>
    </citation>
    <scope>NUCLEOTIDE SEQUENCE</scope>
    <source>
        <strain evidence="2">Ct73D3</strain>
    </source>
</reference>
<name>A0A8S5QF41_9CAUD</name>
<evidence type="ECO:0000256" key="1">
    <source>
        <dbReference type="SAM" id="Phobius"/>
    </source>
</evidence>
<protein>
    <submittedName>
        <fullName evidence="2">Uncharacterized protein</fullName>
    </submittedName>
</protein>
<keyword evidence="1" id="KW-0472">Membrane</keyword>
<accession>A0A8S5QF41</accession>
<feature type="transmembrane region" description="Helical" evidence="1">
    <location>
        <begin position="168"/>
        <end position="188"/>
    </location>
</feature>
<dbReference type="EMBL" id="BK015644">
    <property type="protein sequence ID" value="DAE17696.1"/>
    <property type="molecule type" value="Genomic_DNA"/>
</dbReference>
<feature type="transmembrane region" description="Helical" evidence="1">
    <location>
        <begin position="200"/>
        <end position="219"/>
    </location>
</feature>